<dbReference type="SUPFAM" id="SSF50494">
    <property type="entry name" value="Trypsin-like serine proteases"/>
    <property type="match status" value="1"/>
</dbReference>
<dbReference type="SUPFAM" id="SSF50156">
    <property type="entry name" value="PDZ domain-like"/>
    <property type="match status" value="2"/>
</dbReference>
<feature type="active site" description="Charge relay system" evidence="15">
    <location>
        <position position="123"/>
    </location>
</feature>
<dbReference type="NCBIfam" id="TIGR02037">
    <property type="entry name" value="degP_htrA_DO"/>
    <property type="match status" value="1"/>
</dbReference>
<comment type="subcellular location">
    <subcellularLocation>
        <location evidence="3">Periplasm</location>
    </subcellularLocation>
</comment>
<comment type="caution">
    <text evidence="20">The sequence shown here is derived from an EMBL/GenBank/DDBJ whole genome shotgun (WGS) entry which is preliminary data.</text>
</comment>
<protein>
    <recommendedName>
        <fullName evidence="6">Probable periplasmic serine endoprotease DegP-like</fullName>
        <ecNumber evidence="5">3.4.21.107</ecNumber>
    </recommendedName>
    <alternativeName>
        <fullName evidence="14">Protease Do</fullName>
    </alternativeName>
</protein>
<dbReference type="GO" id="GO:0006508">
    <property type="term" value="P:proteolysis"/>
    <property type="evidence" value="ECO:0007669"/>
    <property type="project" value="UniProtKB-KW"/>
</dbReference>
<keyword evidence="12" id="KW-0720">Serine protease</keyword>
<dbReference type="CDD" id="cd10839">
    <property type="entry name" value="cpPDZ1_DegP-like"/>
    <property type="match status" value="1"/>
</dbReference>
<evidence type="ECO:0000256" key="2">
    <source>
        <dbReference type="ARBA" id="ARBA00002610"/>
    </source>
</evidence>
<dbReference type="AlphaFoldDB" id="A0AA42CXA0"/>
<evidence type="ECO:0000256" key="13">
    <source>
        <dbReference type="ARBA" id="ARBA00023016"/>
    </source>
</evidence>
<evidence type="ECO:0000256" key="6">
    <source>
        <dbReference type="ARBA" id="ARBA00013958"/>
    </source>
</evidence>
<dbReference type="EC" id="3.4.21.107" evidence="5"/>
<dbReference type="Gene3D" id="2.40.10.120">
    <property type="match status" value="1"/>
</dbReference>
<evidence type="ECO:0000256" key="11">
    <source>
        <dbReference type="ARBA" id="ARBA00022801"/>
    </source>
</evidence>
<evidence type="ECO:0000313" key="21">
    <source>
        <dbReference type="Proteomes" id="UP001165678"/>
    </source>
</evidence>
<evidence type="ECO:0000256" key="16">
    <source>
        <dbReference type="PIRSR" id="PIRSR611782-2"/>
    </source>
</evidence>
<dbReference type="Pfam" id="PF13365">
    <property type="entry name" value="Trypsin_2"/>
    <property type="match status" value="1"/>
</dbReference>
<evidence type="ECO:0000313" key="20">
    <source>
        <dbReference type="EMBL" id="MCX2523640.1"/>
    </source>
</evidence>
<feature type="domain" description="PDZ" evidence="19">
    <location>
        <begin position="378"/>
        <end position="471"/>
    </location>
</feature>
<accession>A0AA42CXA0</accession>
<evidence type="ECO:0000256" key="18">
    <source>
        <dbReference type="SAM" id="SignalP"/>
    </source>
</evidence>
<evidence type="ECO:0000256" key="12">
    <source>
        <dbReference type="ARBA" id="ARBA00022825"/>
    </source>
</evidence>
<reference evidence="20" key="1">
    <citation type="submission" date="2022-11" db="EMBL/GenBank/DDBJ databases">
        <title>Larsenimonas rhizosphaerae sp. nov., isolated from a tidal mudflat.</title>
        <authorList>
            <person name="Lee S.D."/>
            <person name="Kim I.S."/>
        </authorList>
    </citation>
    <scope>NUCLEOTIDE SEQUENCE</scope>
    <source>
        <strain evidence="20">GH2-1</strain>
    </source>
</reference>
<evidence type="ECO:0000259" key="19">
    <source>
        <dbReference type="PROSITE" id="PS50106"/>
    </source>
</evidence>
<keyword evidence="13" id="KW-0346">Stress response</keyword>
<comment type="catalytic activity">
    <reaction evidence="1">
        <text>Acts on substrates that are at least partially unfolded. The cleavage site P1 residue is normally between a pair of hydrophobic residues, such as Val-|-Val.</text>
        <dbReference type="EC" id="3.4.21.107"/>
    </reaction>
</comment>
<evidence type="ECO:0000256" key="15">
    <source>
        <dbReference type="PIRSR" id="PIRSR611782-1"/>
    </source>
</evidence>
<dbReference type="FunFam" id="2.40.10.120:FF:000007">
    <property type="entry name" value="Periplasmic serine endoprotease DegP-like"/>
    <property type="match status" value="1"/>
</dbReference>
<feature type="binding site" evidence="16">
    <location>
        <position position="153"/>
    </location>
    <ligand>
        <name>substrate</name>
    </ligand>
</feature>
<sequence length="483" mass="51142">MDVVYRRMSTWLMATVFLIAAHCAQAAAPLAQLPDFTGLVKSAAPAVVNISTTREVNTAFSPFEQQQLPDIFRHFFGDQFPPGAMGPQQPRSPGGPRPKGRELSSLGSGFIISKDGYILTNAHVIDGADTIKVRLNDRRELTGKLIGEDKKTDVALIKVDATDLPTLDMGDSDSLEVGQWVVAIGSPFGFDHSVTSGIVSAIDRTLPDDTYVPFIQTDVAINPGNSGGPLFNLNGQVIGINSQIYTRSGGFMGLSFAIPINVAMDIADQLKKDGQVHRGWLGVVIQPVSRDLARSFGLDQETGALVADVAPTGPARKAGLKAGDIILEANGETVDSSDELPRIVGHLTPGDTLSMKVLRNGHHTTLKATVADWPKDESSSIGDSADEQRHNSLGLQVTPLTDALKGQLSVDRGVVVESVDPDGAGARAGIQPGDVITSLNGKAVDDVAALEKAVGHLPAEKPVPLRISRDGQPLFVAITLPKK</sequence>
<keyword evidence="11" id="KW-0378">Hydrolase</keyword>
<gene>
    <name evidence="20" type="ORF">OQ287_05265</name>
</gene>
<dbReference type="InterPro" id="IPR011782">
    <property type="entry name" value="Pept_S1C_Do"/>
</dbReference>
<feature type="binding site" evidence="16">
    <location>
        <position position="123"/>
    </location>
    <ligand>
        <name>substrate</name>
    </ligand>
</feature>
<proteinExistence type="inferred from homology"/>
<dbReference type="GO" id="GO:0042597">
    <property type="term" value="C:periplasmic space"/>
    <property type="evidence" value="ECO:0007669"/>
    <property type="project" value="UniProtKB-SubCell"/>
</dbReference>
<dbReference type="Pfam" id="PF13180">
    <property type="entry name" value="PDZ_2"/>
    <property type="match status" value="2"/>
</dbReference>
<dbReference type="RefSeq" id="WP_265895766.1">
    <property type="nucleotide sequence ID" value="NZ_JAPIVE010000001.1"/>
</dbReference>
<comment type="function">
    <text evidence="2">Might be efficient in the degradation of transiently denatured and unfolded proteins which accumulate in the periplasm following stress conditions.</text>
</comment>
<evidence type="ECO:0000256" key="8">
    <source>
        <dbReference type="ARBA" id="ARBA00022729"/>
    </source>
</evidence>
<dbReference type="InterPro" id="IPR036034">
    <property type="entry name" value="PDZ_sf"/>
</dbReference>
<evidence type="ECO:0000256" key="4">
    <source>
        <dbReference type="ARBA" id="ARBA00010541"/>
    </source>
</evidence>
<dbReference type="GO" id="GO:0004252">
    <property type="term" value="F:serine-type endopeptidase activity"/>
    <property type="evidence" value="ECO:0007669"/>
    <property type="project" value="InterPro"/>
</dbReference>
<evidence type="ECO:0000256" key="3">
    <source>
        <dbReference type="ARBA" id="ARBA00004418"/>
    </source>
</evidence>
<organism evidence="20 21">
    <name type="scientific">Larsenimonas rhizosphaerae</name>
    <dbReference type="NCBI Taxonomy" id="2944682"/>
    <lineage>
        <taxon>Bacteria</taxon>
        <taxon>Pseudomonadati</taxon>
        <taxon>Pseudomonadota</taxon>
        <taxon>Gammaproteobacteria</taxon>
        <taxon>Oceanospirillales</taxon>
        <taxon>Halomonadaceae</taxon>
        <taxon>Larsenimonas</taxon>
    </lineage>
</organism>
<dbReference type="InterPro" id="IPR001478">
    <property type="entry name" value="PDZ"/>
</dbReference>
<keyword evidence="21" id="KW-1185">Reference proteome</keyword>
<evidence type="ECO:0000256" key="5">
    <source>
        <dbReference type="ARBA" id="ARBA00013035"/>
    </source>
</evidence>
<feature type="binding site" evidence="16">
    <location>
        <begin position="224"/>
        <end position="226"/>
    </location>
    <ligand>
        <name>substrate</name>
    </ligand>
</feature>
<name>A0AA42CXA0_9GAMM</name>
<evidence type="ECO:0000256" key="14">
    <source>
        <dbReference type="ARBA" id="ARBA00032850"/>
    </source>
</evidence>
<dbReference type="InterPro" id="IPR001940">
    <property type="entry name" value="Peptidase_S1C"/>
</dbReference>
<evidence type="ECO:0000256" key="7">
    <source>
        <dbReference type="ARBA" id="ARBA00022670"/>
    </source>
</evidence>
<evidence type="ECO:0000256" key="17">
    <source>
        <dbReference type="SAM" id="MobiDB-lite"/>
    </source>
</evidence>
<keyword evidence="7" id="KW-0645">Protease</keyword>
<dbReference type="PANTHER" id="PTHR22939">
    <property type="entry name" value="SERINE PROTEASE FAMILY S1C HTRA-RELATED"/>
    <property type="match status" value="1"/>
</dbReference>
<dbReference type="InterPro" id="IPR009003">
    <property type="entry name" value="Peptidase_S1_PA"/>
</dbReference>
<keyword evidence="8 18" id="KW-0732">Signal</keyword>
<feature type="chain" id="PRO_5041214252" description="Probable periplasmic serine endoprotease DegP-like" evidence="18">
    <location>
        <begin position="27"/>
        <end position="483"/>
    </location>
</feature>
<feature type="region of interest" description="Disordered" evidence="17">
    <location>
        <begin position="82"/>
        <end position="101"/>
    </location>
</feature>
<feature type="active site" description="Charge relay system" evidence="15">
    <location>
        <position position="226"/>
    </location>
</feature>
<dbReference type="PANTHER" id="PTHR22939:SF130">
    <property type="entry name" value="PERIPLASMIC SERINE ENDOPROTEASE DEGP-LIKE-RELATED"/>
    <property type="match status" value="1"/>
</dbReference>
<dbReference type="PROSITE" id="PS50106">
    <property type="entry name" value="PDZ"/>
    <property type="match status" value="2"/>
</dbReference>
<dbReference type="Gene3D" id="2.30.42.10">
    <property type="match status" value="2"/>
</dbReference>
<comment type="similarity">
    <text evidence="4">Belongs to the peptidase S1C family.</text>
</comment>
<evidence type="ECO:0000256" key="10">
    <source>
        <dbReference type="ARBA" id="ARBA00022764"/>
    </source>
</evidence>
<keyword evidence="10" id="KW-0574">Periplasm</keyword>
<evidence type="ECO:0000256" key="1">
    <source>
        <dbReference type="ARBA" id="ARBA00001772"/>
    </source>
</evidence>
<dbReference type="PRINTS" id="PR00834">
    <property type="entry name" value="PROTEASES2C"/>
</dbReference>
<evidence type="ECO:0000256" key="9">
    <source>
        <dbReference type="ARBA" id="ARBA00022737"/>
    </source>
</evidence>
<dbReference type="Proteomes" id="UP001165678">
    <property type="component" value="Unassembled WGS sequence"/>
</dbReference>
<feature type="active site" description="Charge relay system" evidence="15">
    <location>
        <position position="153"/>
    </location>
</feature>
<feature type="domain" description="PDZ" evidence="19">
    <location>
        <begin position="267"/>
        <end position="336"/>
    </location>
</feature>
<dbReference type="SMART" id="SM00228">
    <property type="entry name" value="PDZ"/>
    <property type="match status" value="2"/>
</dbReference>
<feature type="signal peptide" evidence="18">
    <location>
        <begin position="1"/>
        <end position="26"/>
    </location>
</feature>
<keyword evidence="9" id="KW-0677">Repeat</keyword>
<dbReference type="EMBL" id="JAPIVE010000001">
    <property type="protein sequence ID" value="MCX2523640.1"/>
    <property type="molecule type" value="Genomic_DNA"/>
</dbReference>